<dbReference type="RefSeq" id="WP_052538076.1">
    <property type="nucleotide sequence ID" value="NZ_JGVK01000022.1"/>
</dbReference>
<keyword evidence="7" id="KW-1185">Reference proteome</keyword>
<dbReference type="PANTHER" id="PTHR11592:SF78">
    <property type="entry name" value="GLUTATHIONE PEROXIDASE"/>
    <property type="match status" value="1"/>
</dbReference>
<dbReference type="FunFam" id="3.40.30.10:FF:000010">
    <property type="entry name" value="Glutathione peroxidase"/>
    <property type="match status" value="1"/>
</dbReference>
<dbReference type="GO" id="GO:0034599">
    <property type="term" value="P:cellular response to oxidative stress"/>
    <property type="evidence" value="ECO:0007669"/>
    <property type="project" value="TreeGrafter"/>
</dbReference>
<dbReference type="InterPro" id="IPR036249">
    <property type="entry name" value="Thioredoxin-like_sf"/>
</dbReference>
<dbReference type="PRINTS" id="PR01011">
    <property type="entry name" value="GLUTPROXDASE"/>
</dbReference>
<dbReference type="Proteomes" id="UP000053784">
    <property type="component" value="Unassembled WGS sequence"/>
</dbReference>
<dbReference type="PANTHER" id="PTHR11592">
    <property type="entry name" value="GLUTATHIONE PEROXIDASE"/>
    <property type="match status" value="1"/>
</dbReference>
<dbReference type="PROSITE" id="PS51355">
    <property type="entry name" value="GLUTATHIONE_PEROXID_3"/>
    <property type="match status" value="1"/>
</dbReference>
<evidence type="ECO:0000256" key="1">
    <source>
        <dbReference type="ARBA" id="ARBA00006926"/>
    </source>
</evidence>
<proteinExistence type="inferred from homology"/>
<evidence type="ECO:0000256" key="5">
    <source>
        <dbReference type="RuleBase" id="RU000499"/>
    </source>
</evidence>
<protein>
    <recommendedName>
        <fullName evidence="5">Glutathione peroxidase</fullName>
    </recommendedName>
</protein>
<dbReference type="CDD" id="cd00340">
    <property type="entry name" value="GSH_Peroxidase"/>
    <property type="match status" value="1"/>
</dbReference>
<evidence type="ECO:0000256" key="2">
    <source>
        <dbReference type="ARBA" id="ARBA00022559"/>
    </source>
</evidence>
<dbReference type="GO" id="GO:0004601">
    <property type="term" value="F:peroxidase activity"/>
    <property type="evidence" value="ECO:0007669"/>
    <property type="project" value="UniProtKB-KW"/>
</dbReference>
<dbReference type="PIRSF" id="PIRSF000303">
    <property type="entry name" value="Glutathion_perox"/>
    <property type="match status" value="1"/>
</dbReference>
<dbReference type="SUPFAM" id="SSF52833">
    <property type="entry name" value="Thioredoxin-like"/>
    <property type="match status" value="1"/>
</dbReference>
<dbReference type="eggNOG" id="COG0386">
    <property type="taxonomic scope" value="Bacteria"/>
</dbReference>
<dbReference type="STRING" id="1179155.CF67_03029"/>
<gene>
    <name evidence="6" type="primary">gpo</name>
    <name evidence="6" type="ORF">CF67_03029</name>
</gene>
<name>A0A084CN67_9GAMM</name>
<accession>A0A084CN67</accession>
<reference evidence="6 7" key="1">
    <citation type="submission" date="2014-03" db="EMBL/GenBank/DDBJ databases">
        <title>Selection and divergence in the genomes of co-occurring obligate luminous symbionts with specific hosts.</title>
        <authorList>
            <person name="Hendry T.A."/>
            <person name="de Wet J.R."/>
            <person name="Dunlap P.V."/>
        </authorList>
    </citation>
    <scope>NUCLEOTIDE SEQUENCE [LARGE SCALE GENOMIC DNA]</scope>
    <source>
        <strain evidence="6 7">Ppalp.1</strain>
    </source>
</reference>
<comment type="caution">
    <text evidence="6">The sequence shown here is derived from an EMBL/GenBank/DDBJ whole genome shotgun (WGS) entry which is preliminary data.</text>
</comment>
<keyword evidence="2 5" id="KW-0575">Peroxidase</keyword>
<evidence type="ECO:0000313" key="7">
    <source>
        <dbReference type="Proteomes" id="UP000053784"/>
    </source>
</evidence>
<feature type="active site" evidence="4">
    <location>
        <position position="47"/>
    </location>
</feature>
<dbReference type="OrthoDB" id="9785502at2"/>
<sequence>MSLFQKTKKYDYDQFYKLSINTLQGKKLSFSDFRGKVVLIVNTASQCSFTSQYVGLQQLYEKYTERNLVVLGCPCNQFANQEKKSVDEIKKQCLAKYGVGFFITEKIKVNGHNSHPVFSYLKQALPGLLGNFIKWNFTKFLIGRDGIPIKRFSPVTQPKSLEMYIRKALVT</sequence>
<keyword evidence="3 5" id="KW-0560">Oxidoreductase</keyword>
<dbReference type="Pfam" id="PF00255">
    <property type="entry name" value="GSHPx"/>
    <property type="match status" value="1"/>
</dbReference>
<evidence type="ECO:0000256" key="4">
    <source>
        <dbReference type="PIRSR" id="PIRSR000303-1"/>
    </source>
</evidence>
<dbReference type="AlphaFoldDB" id="A0A084CN67"/>
<dbReference type="Gene3D" id="3.40.30.10">
    <property type="entry name" value="Glutaredoxin"/>
    <property type="match status" value="1"/>
</dbReference>
<comment type="similarity">
    <text evidence="1 5">Belongs to the glutathione peroxidase family.</text>
</comment>
<evidence type="ECO:0000313" key="6">
    <source>
        <dbReference type="EMBL" id="KEY91246.1"/>
    </source>
</evidence>
<dbReference type="EMBL" id="JGVK01000022">
    <property type="protein sequence ID" value="KEY91246.1"/>
    <property type="molecule type" value="Genomic_DNA"/>
</dbReference>
<evidence type="ECO:0000256" key="3">
    <source>
        <dbReference type="ARBA" id="ARBA00023002"/>
    </source>
</evidence>
<organism evidence="6 7">
    <name type="scientific">Candidatus Photodesmus blepharonis</name>
    <dbReference type="NCBI Taxonomy" id="1179155"/>
    <lineage>
        <taxon>Bacteria</taxon>
        <taxon>Pseudomonadati</taxon>
        <taxon>Pseudomonadota</taxon>
        <taxon>Gammaproteobacteria</taxon>
        <taxon>Vibrionales</taxon>
        <taxon>Vibrionaceae</taxon>
        <taxon>Candidatus Photodesmus</taxon>
    </lineage>
</organism>
<dbReference type="InterPro" id="IPR000889">
    <property type="entry name" value="Glutathione_peroxidase"/>
</dbReference>